<evidence type="ECO:0000313" key="4">
    <source>
        <dbReference type="Proteomes" id="UP001285921"/>
    </source>
</evidence>
<evidence type="ECO:0000256" key="1">
    <source>
        <dbReference type="SAM" id="Phobius"/>
    </source>
</evidence>
<dbReference type="SMART" id="SM00267">
    <property type="entry name" value="GGDEF"/>
    <property type="match status" value="1"/>
</dbReference>
<dbReference type="PANTHER" id="PTHR45138">
    <property type="entry name" value="REGULATORY COMPONENTS OF SENSORY TRANSDUCTION SYSTEM"/>
    <property type="match status" value="1"/>
</dbReference>
<dbReference type="InterPro" id="IPR043128">
    <property type="entry name" value="Rev_trsase/Diguanyl_cyclase"/>
</dbReference>
<dbReference type="Pfam" id="PF00990">
    <property type="entry name" value="GGDEF"/>
    <property type="match status" value="1"/>
</dbReference>
<organism evidence="3 4">
    <name type="scientific">Paenibacillus glycanilyticus</name>
    <dbReference type="NCBI Taxonomy" id="126569"/>
    <lineage>
        <taxon>Bacteria</taxon>
        <taxon>Bacillati</taxon>
        <taxon>Bacillota</taxon>
        <taxon>Bacilli</taxon>
        <taxon>Bacillales</taxon>
        <taxon>Paenibacillaceae</taxon>
        <taxon>Paenibacillus</taxon>
    </lineage>
</organism>
<accession>A0ABQ6NQ17</accession>
<dbReference type="NCBIfam" id="TIGR00254">
    <property type="entry name" value="GGDEF"/>
    <property type="match status" value="1"/>
</dbReference>
<dbReference type="Proteomes" id="UP001285921">
    <property type="component" value="Unassembled WGS sequence"/>
</dbReference>
<dbReference type="CDD" id="cd01949">
    <property type="entry name" value="GGDEF"/>
    <property type="match status" value="1"/>
</dbReference>
<dbReference type="SUPFAM" id="SSF55073">
    <property type="entry name" value="Nucleotide cyclase"/>
    <property type="match status" value="1"/>
</dbReference>
<feature type="transmembrane region" description="Helical" evidence="1">
    <location>
        <begin position="89"/>
        <end position="108"/>
    </location>
</feature>
<keyword evidence="4" id="KW-1185">Reference proteome</keyword>
<feature type="transmembrane region" description="Helical" evidence="1">
    <location>
        <begin position="63"/>
        <end position="83"/>
    </location>
</feature>
<evidence type="ECO:0000313" key="3">
    <source>
        <dbReference type="EMBL" id="GMK46884.1"/>
    </source>
</evidence>
<dbReference type="InterPro" id="IPR029787">
    <property type="entry name" value="Nucleotide_cyclase"/>
</dbReference>
<gene>
    <name evidence="3" type="ORF">PghCCS26_40130</name>
</gene>
<evidence type="ECO:0000259" key="2">
    <source>
        <dbReference type="PROSITE" id="PS50887"/>
    </source>
</evidence>
<sequence>MPVRIFFLAKCLQSCSWFLVVLRGDIPDFLTISVANSLMFIGASLETISMLRLRNEWRTRYKIMYRLAIPLSIAGFHLIMLLHNEEEARIAYCSAALAIILAPMYRLIKGPSPLMKVIGYIYLFVIAANLVRGTTALFTDIPASFYTPGIYQLLYLVTIYILTILGIMGFMLLWKEKTNQELLHYASYDDLTGALNRRTFMTGAKRYLNHYAKKGEAVSYLLFDIDSFKDINDKYGHHTGDLVLQDVTKRIRHYLDKDDLFVRYGGDEFGILLPGKGEQESSALAERIKIMLQSAPTSLPVSYTISMGVLTVVPDQHTHMESMYTKCDQALYTAKRNGRNTIYRSQFG</sequence>
<dbReference type="InterPro" id="IPR050469">
    <property type="entry name" value="Diguanylate_Cyclase"/>
</dbReference>
<dbReference type="Gene3D" id="3.30.70.270">
    <property type="match status" value="1"/>
</dbReference>
<keyword evidence="1" id="KW-0812">Transmembrane</keyword>
<keyword evidence="1" id="KW-0472">Membrane</keyword>
<protein>
    <submittedName>
        <fullName evidence="3">GGDEF domain-containing protein</fullName>
    </submittedName>
</protein>
<comment type="caution">
    <text evidence="3">The sequence shown here is derived from an EMBL/GenBank/DDBJ whole genome shotgun (WGS) entry which is preliminary data.</text>
</comment>
<feature type="transmembrane region" description="Helical" evidence="1">
    <location>
        <begin position="120"/>
        <end position="138"/>
    </location>
</feature>
<feature type="domain" description="GGDEF" evidence="2">
    <location>
        <begin position="216"/>
        <end position="347"/>
    </location>
</feature>
<keyword evidence="1" id="KW-1133">Transmembrane helix</keyword>
<dbReference type="EMBL" id="BTCL01000015">
    <property type="protein sequence ID" value="GMK46884.1"/>
    <property type="molecule type" value="Genomic_DNA"/>
</dbReference>
<dbReference type="RefSeq" id="WP_317981029.1">
    <property type="nucleotide sequence ID" value="NZ_BTCL01000015.1"/>
</dbReference>
<dbReference type="PANTHER" id="PTHR45138:SF9">
    <property type="entry name" value="DIGUANYLATE CYCLASE DGCM-RELATED"/>
    <property type="match status" value="1"/>
</dbReference>
<dbReference type="InterPro" id="IPR000160">
    <property type="entry name" value="GGDEF_dom"/>
</dbReference>
<feature type="transmembrane region" description="Helical" evidence="1">
    <location>
        <begin position="150"/>
        <end position="174"/>
    </location>
</feature>
<feature type="transmembrane region" description="Helical" evidence="1">
    <location>
        <begin position="29"/>
        <end position="51"/>
    </location>
</feature>
<reference evidence="3 4" key="1">
    <citation type="submission" date="2023-05" db="EMBL/GenBank/DDBJ databases">
        <title>Draft genome of Paenibacillus sp. CCS26.</title>
        <authorList>
            <person name="Akita H."/>
            <person name="Shinto Y."/>
            <person name="Kimura Z."/>
        </authorList>
    </citation>
    <scope>NUCLEOTIDE SEQUENCE [LARGE SCALE GENOMIC DNA]</scope>
    <source>
        <strain evidence="3 4">CCS26</strain>
    </source>
</reference>
<dbReference type="PROSITE" id="PS50887">
    <property type="entry name" value="GGDEF"/>
    <property type="match status" value="1"/>
</dbReference>
<name>A0ABQ6NQ17_9BACL</name>
<proteinExistence type="predicted"/>